<proteinExistence type="predicted"/>
<dbReference type="PROSITE" id="PS50405">
    <property type="entry name" value="GST_CTER"/>
    <property type="match status" value="1"/>
</dbReference>
<evidence type="ECO:0000256" key="1">
    <source>
        <dbReference type="ARBA" id="ARBA00011738"/>
    </source>
</evidence>
<feature type="domain" description="GST C-terminal" evidence="2">
    <location>
        <begin position="1"/>
        <end position="93"/>
    </location>
</feature>
<evidence type="ECO:0000313" key="3">
    <source>
        <dbReference type="WBParaSite" id="MCU_014450-RA"/>
    </source>
</evidence>
<dbReference type="Gene3D" id="1.20.1050.130">
    <property type="match status" value="1"/>
</dbReference>
<name>A0A5K3G200_MESCO</name>
<dbReference type="Pfam" id="PF14497">
    <property type="entry name" value="GST_C_3"/>
    <property type="match status" value="1"/>
</dbReference>
<comment type="subunit">
    <text evidence="1">Homodimer.</text>
</comment>
<organism evidence="3">
    <name type="scientific">Mesocestoides corti</name>
    <name type="common">Flatworm</name>
    <dbReference type="NCBI Taxonomy" id="53468"/>
    <lineage>
        <taxon>Eukaryota</taxon>
        <taxon>Metazoa</taxon>
        <taxon>Spiralia</taxon>
        <taxon>Lophotrochozoa</taxon>
        <taxon>Platyhelminthes</taxon>
        <taxon>Cestoda</taxon>
        <taxon>Eucestoda</taxon>
        <taxon>Cyclophyllidea</taxon>
        <taxon>Mesocestoididae</taxon>
        <taxon>Mesocestoides</taxon>
    </lineage>
</organism>
<sequence length="111" mass="13269">LQEFFKPDFLEKLRRRLTDIERYLGEKQWLTGDEINYPDFALGDLLCQLVKFEPACLGHTPRLRAYLDRFVNLPNVKDYMASDEFKSRPCMLPRAMWRGDDAERYLYSVIE</sequence>
<reference evidence="3" key="1">
    <citation type="submission" date="2019-11" db="UniProtKB">
        <authorList>
            <consortium name="WormBaseParasite"/>
        </authorList>
    </citation>
    <scope>IDENTIFICATION</scope>
</reference>
<dbReference type="InterPro" id="IPR004046">
    <property type="entry name" value="GST_C"/>
</dbReference>
<accession>A0A5K3G200</accession>
<evidence type="ECO:0000259" key="2">
    <source>
        <dbReference type="PROSITE" id="PS50405"/>
    </source>
</evidence>
<dbReference type="WBParaSite" id="MCU_014450-RA">
    <property type="protein sequence ID" value="MCU_014450-RA"/>
    <property type="gene ID" value="MCU_014450"/>
</dbReference>
<dbReference type="AlphaFoldDB" id="A0A5K3G200"/>
<protein>
    <submittedName>
        <fullName evidence="3">GST C-terminal domain-containing protein</fullName>
    </submittedName>
</protein>
<dbReference type="InterPro" id="IPR036282">
    <property type="entry name" value="Glutathione-S-Trfase_C_sf"/>
</dbReference>
<dbReference type="InterPro" id="IPR010987">
    <property type="entry name" value="Glutathione-S-Trfase_C-like"/>
</dbReference>
<dbReference type="SUPFAM" id="SSF47616">
    <property type="entry name" value="GST C-terminal domain-like"/>
    <property type="match status" value="1"/>
</dbReference>